<dbReference type="Proteomes" id="UP000502113">
    <property type="component" value="Segment"/>
</dbReference>
<evidence type="ECO:0000313" key="1">
    <source>
        <dbReference type="EMBL" id="QIQ66398.1"/>
    </source>
</evidence>
<accession>A0A6G9LLJ8</accession>
<proteinExistence type="predicted"/>
<name>A0A6G9LLJ8_9CAUD</name>
<gene>
    <name evidence="1" type="ORF">vipetofem_100</name>
</gene>
<protein>
    <submittedName>
        <fullName evidence="1">Uncharacterized protein</fullName>
    </submittedName>
</protein>
<keyword evidence="2" id="KW-1185">Reference proteome</keyword>
<dbReference type="EMBL" id="MT119361">
    <property type="protein sequence ID" value="QIQ66398.1"/>
    <property type="molecule type" value="Genomic_DNA"/>
</dbReference>
<evidence type="ECO:0000313" key="2">
    <source>
        <dbReference type="Proteomes" id="UP000502113"/>
    </source>
</evidence>
<organism evidence="1 2">
    <name type="scientific">Enterococcus phage vipetofem</name>
    <dbReference type="NCBI Taxonomy" id="2719594"/>
    <lineage>
        <taxon>Viruses</taxon>
        <taxon>Duplodnaviria</taxon>
        <taxon>Heunggongvirae</taxon>
        <taxon>Uroviricota</taxon>
        <taxon>Caudoviricetes</taxon>
        <taxon>Andrewesvirinae</taxon>
        <taxon>Vipetofemvirus</taxon>
        <taxon>Vipetofemvirus vipetofem</taxon>
    </lineage>
</organism>
<reference evidence="2" key="1">
    <citation type="submission" date="2020-02" db="EMBL/GenBank/DDBJ databases">
        <authorList>
            <person name="Olsen N.S."/>
            <person name="Forero-Junco L."/>
            <person name="Kot W."/>
            <person name="Hansen L.H."/>
        </authorList>
    </citation>
    <scope>NUCLEOTIDE SEQUENCE [LARGE SCALE GENOMIC DNA]</scope>
</reference>
<sequence>MLEKARELLDELNGDMYYPAFEELKDLADKDKRKTFTLTWSLAYDNPGCEVYTISLAYIGKDGKLELETAVSYSV</sequence>